<dbReference type="Proteomes" id="UP001596203">
    <property type="component" value="Unassembled WGS sequence"/>
</dbReference>
<comment type="caution">
    <text evidence="1">The sequence shown here is derived from an EMBL/GenBank/DDBJ whole genome shotgun (WGS) entry which is preliminary data.</text>
</comment>
<name>A0ABW1KIQ7_9ACTN</name>
<reference evidence="2" key="1">
    <citation type="journal article" date="2019" name="Int. J. Syst. Evol. Microbiol.">
        <title>The Global Catalogue of Microorganisms (GCM) 10K type strain sequencing project: providing services to taxonomists for standard genome sequencing and annotation.</title>
        <authorList>
            <consortium name="The Broad Institute Genomics Platform"/>
            <consortium name="The Broad Institute Genome Sequencing Center for Infectious Disease"/>
            <person name="Wu L."/>
            <person name="Ma J."/>
        </authorList>
    </citation>
    <scope>NUCLEOTIDE SEQUENCE [LARGE SCALE GENOMIC DNA]</scope>
    <source>
        <strain evidence="2">ZS-35-S2</strain>
    </source>
</reference>
<dbReference type="RefSeq" id="WP_377428165.1">
    <property type="nucleotide sequence ID" value="NZ_JBHSPR010000033.1"/>
</dbReference>
<evidence type="ECO:0000313" key="2">
    <source>
        <dbReference type="Proteomes" id="UP001596203"/>
    </source>
</evidence>
<sequence>MLEVLVTGAATAFVAAMATSGWQTAYQGIVALFQRFATREQADAAQRALTENAAQVGDAVDQDRSRQRLRGGWEQRLEELLVAHPEARDALGELVADIQRGLPAAQQQWVQTVVASASGAIAAGAIHGNVIIHRPGHDSPAGDDVTHRP</sequence>
<gene>
    <name evidence="1" type="ORF">ACFP2T_31355</name>
</gene>
<keyword evidence="2" id="KW-1185">Reference proteome</keyword>
<evidence type="ECO:0000313" key="1">
    <source>
        <dbReference type="EMBL" id="MFC6020658.1"/>
    </source>
</evidence>
<accession>A0ABW1KIQ7</accession>
<proteinExistence type="predicted"/>
<organism evidence="1 2">
    <name type="scientific">Plantactinospora solaniradicis</name>
    <dbReference type="NCBI Taxonomy" id="1723736"/>
    <lineage>
        <taxon>Bacteria</taxon>
        <taxon>Bacillati</taxon>
        <taxon>Actinomycetota</taxon>
        <taxon>Actinomycetes</taxon>
        <taxon>Micromonosporales</taxon>
        <taxon>Micromonosporaceae</taxon>
        <taxon>Plantactinospora</taxon>
    </lineage>
</organism>
<protein>
    <submittedName>
        <fullName evidence="1">Uncharacterized protein</fullName>
    </submittedName>
</protein>
<dbReference type="EMBL" id="JBHSPR010000033">
    <property type="protein sequence ID" value="MFC6020658.1"/>
    <property type="molecule type" value="Genomic_DNA"/>
</dbReference>